<reference evidence="4" key="1">
    <citation type="submission" date="2018-11" db="EMBL/GenBank/DDBJ databases">
        <authorList>
            <consortium name="Pathogen Informatics"/>
        </authorList>
    </citation>
    <scope>NUCLEOTIDE SEQUENCE</scope>
</reference>
<dbReference type="PANTHER" id="PTHR12419:SF10">
    <property type="entry name" value="DEUBIQUITINASE OTUD6B"/>
    <property type="match status" value="1"/>
</dbReference>
<dbReference type="AlphaFoldDB" id="A0A3S5AKW4"/>
<dbReference type="Pfam" id="PF02338">
    <property type="entry name" value="OTU"/>
    <property type="match status" value="1"/>
</dbReference>
<dbReference type="SUPFAM" id="SSF54001">
    <property type="entry name" value="Cysteine proteinases"/>
    <property type="match status" value="1"/>
</dbReference>
<dbReference type="GO" id="GO:0004843">
    <property type="term" value="F:cysteine-type deubiquitinase activity"/>
    <property type="evidence" value="ECO:0007669"/>
    <property type="project" value="TreeGrafter"/>
</dbReference>
<dbReference type="Gene3D" id="3.90.70.80">
    <property type="match status" value="1"/>
</dbReference>
<evidence type="ECO:0000313" key="5">
    <source>
        <dbReference type="Proteomes" id="UP000784294"/>
    </source>
</evidence>
<dbReference type="EMBL" id="CAAALY010079838">
    <property type="protein sequence ID" value="VEL26371.1"/>
    <property type="molecule type" value="Genomic_DNA"/>
</dbReference>
<dbReference type="InterPro" id="IPR038765">
    <property type="entry name" value="Papain-like_cys_pep_sf"/>
</dbReference>
<dbReference type="InterPro" id="IPR049772">
    <property type="entry name" value="OTU_OTUD6"/>
</dbReference>
<evidence type="ECO:0000256" key="1">
    <source>
        <dbReference type="ARBA" id="ARBA00022801"/>
    </source>
</evidence>
<dbReference type="OrthoDB" id="415023at2759"/>
<accession>A0A3S5AKW4</accession>
<dbReference type="Proteomes" id="UP000784294">
    <property type="component" value="Unassembled WGS sequence"/>
</dbReference>
<dbReference type="PANTHER" id="PTHR12419">
    <property type="entry name" value="OTU DOMAIN CONTAINING PROTEIN"/>
    <property type="match status" value="1"/>
</dbReference>
<evidence type="ECO:0000313" key="4">
    <source>
        <dbReference type="EMBL" id="VEL26371.1"/>
    </source>
</evidence>
<name>A0A3S5AKW4_9PLAT</name>
<evidence type="ECO:0000256" key="2">
    <source>
        <dbReference type="SAM" id="MobiDB-lite"/>
    </source>
</evidence>
<feature type="region of interest" description="Disordered" evidence="2">
    <location>
        <begin position="1"/>
        <end position="31"/>
    </location>
</feature>
<protein>
    <recommendedName>
        <fullName evidence="3">OTU domain-containing protein</fullName>
    </recommendedName>
</protein>
<dbReference type="InterPro" id="IPR003323">
    <property type="entry name" value="OTU_dom"/>
</dbReference>
<keyword evidence="1" id="KW-0378">Hydrolase</keyword>
<feature type="domain" description="OTU" evidence="3">
    <location>
        <begin position="76"/>
        <end position="236"/>
    </location>
</feature>
<gene>
    <name evidence="4" type="ORF">PXEA_LOCUS19811</name>
</gene>
<organism evidence="4 5">
    <name type="scientific">Protopolystoma xenopodis</name>
    <dbReference type="NCBI Taxonomy" id="117903"/>
    <lineage>
        <taxon>Eukaryota</taxon>
        <taxon>Metazoa</taxon>
        <taxon>Spiralia</taxon>
        <taxon>Lophotrochozoa</taxon>
        <taxon>Platyhelminthes</taxon>
        <taxon>Monogenea</taxon>
        <taxon>Polyopisthocotylea</taxon>
        <taxon>Polystomatidea</taxon>
        <taxon>Polystomatidae</taxon>
        <taxon>Protopolystoma</taxon>
    </lineage>
</organism>
<dbReference type="GO" id="GO:0016579">
    <property type="term" value="P:protein deubiquitination"/>
    <property type="evidence" value="ECO:0007669"/>
    <property type="project" value="TreeGrafter"/>
</dbReference>
<evidence type="ECO:0000259" key="3">
    <source>
        <dbReference type="PROSITE" id="PS50802"/>
    </source>
</evidence>
<sequence length="244" mass="27746">MDGSDIVGRHRREKKALQESPVILQKTSRAEKRRAKKAVAQENQNKAFSELIASSSDTPRFKEFAEINKLLSQESLVLYEVPSDGDCLFSSVSHQLELLRHSKVACTRINDKNLIDEPTILDEKVYTIRELRKLAAEYIRSHVNEFLPFLINPDTGRPMALGDIDSYCDNLRDTSSWGGDIELRALSCELKRPIEVIQATGPKIKVGEEFISKPLIITYHRHAFSLGEHYNSCRPLPCEPPNRE</sequence>
<proteinExistence type="predicted"/>
<dbReference type="CDD" id="cd22761">
    <property type="entry name" value="OTU_OTUD6"/>
    <property type="match status" value="1"/>
</dbReference>
<comment type="caution">
    <text evidence="4">The sequence shown here is derived from an EMBL/GenBank/DDBJ whole genome shotgun (WGS) entry which is preliminary data.</text>
</comment>
<keyword evidence="5" id="KW-1185">Reference proteome</keyword>
<dbReference type="InterPro" id="IPR050704">
    <property type="entry name" value="Peptidase_C85-like"/>
</dbReference>
<dbReference type="PROSITE" id="PS50802">
    <property type="entry name" value="OTU"/>
    <property type="match status" value="1"/>
</dbReference>